<proteinExistence type="predicted"/>
<dbReference type="Gene3D" id="3.40.250.10">
    <property type="entry name" value="Rhodanese-like domain"/>
    <property type="match status" value="1"/>
</dbReference>
<feature type="domain" description="Rhodanese" evidence="1">
    <location>
        <begin position="248"/>
        <end position="307"/>
    </location>
</feature>
<organism evidence="2 3">
    <name type="scientific">Paracoccus mangrovi</name>
    <dbReference type="NCBI Taxonomy" id="1715645"/>
    <lineage>
        <taxon>Bacteria</taxon>
        <taxon>Pseudomonadati</taxon>
        <taxon>Pseudomonadota</taxon>
        <taxon>Alphaproteobacteria</taxon>
        <taxon>Rhodobacterales</taxon>
        <taxon>Paracoccaceae</taxon>
        <taxon>Paracoccus</taxon>
    </lineage>
</organism>
<evidence type="ECO:0000259" key="1">
    <source>
        <dbReference type="PROSITE" id="PS50206"/>
    </source>
</evidence>
<dbReference type="RefSeq" id="WP_377742982.1">
    <property type="nucleotide sequence ID" value="NZ_JBHRXJ010000003.1"/>
</dbReference>
<dbReference type="Gene3D" id="3.40.50.720">
    <property type="entry name" value="NAD(P)-binding Rossmann-like Domain"/>
    <property type="match status" value="1"/>
</dbReference>
<dbReference type="InterPro" id="IPR036873">
    <property type="entry name" value="Rhodanese-like_dom_sf"/>
</dbReference>
<dbReference type="PANTHER" id="PTHR10953">
    <property type="entry name" value="UBIQUITIN-ACTIVATING ENZYME E1"/>
    <property type="match status" value="1"/>
</dbReference>
<dbReference type="SUPFAM" id="SSF69572">
    <property type="entry name" value="Activating enzymes of the ubiquitin-like proteins"/>
    <property type="match status" value="1"/>
</dbReference>
<comment type="caution">
    <text evidence="2">The sequence shown here is derived from an EMBL/GenBank/DDBJ whole genome shotgun (WGS) entry which is preliminary data.</text>
</comment>
<keyword evidence="3" id="KW-1185">Reference proteome</keyword>
<name>A0ABV7QZN2_9RHOB</name>
<accession>A0ABV7QZN2</accession>
<evidence type="ECO:0000313" key="2">
    <source>
        <dbReference type="EMBL" id="MFC3527486.1"/>
    </source>
</evidence>
<gene>
    <name evidence="2" type="ORF">ACFOMH_04820</name>
</gene>
<dbReference type="PANTHER" id="PTHR10953:SF102">
    <property type="entry name" value="ADENYLYLTRANSFERASE AND SULFURTRANSFERASE MOCS3"/>
    <property type="match status" value="1"/>
</dbReference>
<keyword evidence="2" id="KW-0808">Transferase</keyword>
<dbReference type="GO" id="GO:0016779">
    <property type="term" value="F:nucleotidyltransferase activity"/>
    <property type="evidence" value="ECO:0007669"/>
    <property type="project" value="UniProtKB-KW"/>
</dbReference>
<dbReference type="PROSITE" id="PS50206">
    <property type="entry name" value="RHODANESE_3"/>
    <property type="match status" value="1"/>
</dbReference>
<sequence>MNRYIRQMVLPELGAEGQDRIAAARVLIVGAGGLGVPVLQYLAGAGIGHITLIDPDTVEETNLHRQPIYRMKDLGMPKVRAAAMAVARLNPAVEIEALVDRLTPANAPALIDNADLVLDCADSYAASYTLSDACLTARTPLISASALGLGGYVGGFCGDPDRGGAPSLRALFPDAPDGGQTCATAGVLGPVVGMLGCLQAQMALAVVLGLSPSSLGQFTRFDGGRFTQFRFDTAPETPGPRFIAPEDITPRDMVIDLRPKDEAPRKATPGALRMPGYGDIGPLPDPGQRVVLTCRSGLRAWRAADRLSRRWDGEITLLALGDD</sequence>
<dbReference type="InterPro" id="IPR000594">
    <property type="entry name" value="ThiF_NAD_FAD-bd"/>
</dbReference>
<dbReference type="CDD" id="cd00757">
    <property type="entry name" value="ThiF_MoeB_HesA_family"/>
    <property type="match status" value="1"/>
</dbReference>
<reference evidence="3" key="1">
    <citation type="journal article" date="2019" name="Int. J. Syst. Evol. Microbiol.">
        <title>The Global Catalogue of Microorganisms (GCM) 10K type strain sequencing project: providing services to taxonomists for standard genome sequencing and annotation.</title>
        <authorList>
            <consortium name="The Broad Institute Genomics Platform"/>
            <consortium name="The Broad Institute Genome Sequencing Center for Infectious Disease"/>
            <person name="Wu L."/>
            <person name="Ma J."/>
        </authorList>
    </citation>
    <scope>NUCLEOTIDE SEQUENCE [LARGE SCALE GENOMIC DNA]</scope>
    <source>
        <strain evidence="3">KCTC 42899</strain>
    </source>
</reference>
<dbReference type="InterPro" id="IPR035985">
    <property type="entry name" value="Ubiquitin-activating_enz"/>
</dbReference>
<dbReference type="Pfam" id="PF00899">
    <property type="entry name" value="ThiF"/>
    <property type="match status" value="1"/>
</dbReference>
<dbReference type="InterPro" id="IPR001763">
    <property type="entry name" value="Rhodanese-like_dom"/>
</dbReference>
<dbReference type="InterPro" id="IPR045886">
    <property type="entry name" value="ThiF/MoeB/HesA"/>
</dbReference>
<keyword evidence="2" id="KW-0548">Nucleotidyltransferase</keyword>
<dbReference type="SUPFAM" id="SSF52821">
    <property type="entry name" value="Rhodanese/Cell cycle control phosphatase"/>
    <property type="match status" value="1"/>
</dbReference>
<dbReference type="Proteomes" id="UP001595721">
    <property type="component" value="Unassembled WGS sequence"/>
</dbReference>
<dbReference type="EMBL" id="JBHRXJ010000003">
    <property type="protein sequence ID" value="MFC3527486.1"/>
    <property type="molecule type" value="Genomic_DNA"/>
</dbReference>
<protein>
    <submittedName>
        <fullName evidence="2">ThiF family adenylyltransferase</fullName>
    </submittedName>
</protein>
<dbReference type="CDD" id="cd00158">
    <property type="entry name" value="RHOD"/>
    <property type="match status" value="1"/>
</dbReference>
<evidence type="ECO:0000313" key="3">
    <source>
        <dbReference type="Proteomes" id="UP001595721"/>
    </source>
</evidence>